<keyword evidence="1" id="KW-0812">Transmembrane</keyword>
<gene>
    <name evidence="2" type="ORF">ACFFHF_10950</name>
</gene>
<organism evidence="2 3">
    <name type="scientific">Robertmurraya beringensis</name>
    <dbReference type="NCBI Taxonomy" id="641660"/>
    <lineage>
        <taxon>Bacteria</taxon>
        <taxon>Bacillati</taxon>
        <taxon>Bacillota</taxon>
        <taxon>Bacilli</taxon>
        <taxon>Bacillales</taxon>
        <taxon>Bacillaceae</taxon>
        <taxon>Robertmurraya</taxon>
    </lineage>
</organism>
<dbReference type="EMBL" id="JBHLUU010000032">
    <property type="protein sequence ID" value="MFC0475760.1"/>
    <property type="molecule type" value="Genomic_DNA"/>
</dbReference>
<keyword evidence="3" id="KW-1185">Reference proteome</keyword>
<name>A0ABV6KRT6_9BACI</name>
<evidence type="ECO:0000313" key="3">
    <source>
        <dbReference type="Proteomes" id="UP001589738"/>
    </source>
</evidence>
<feature type="transmembrane region" description="Helical" evidence="1">
    <location>
        <begin position="33"/>
        <end position="55"/>
    </location>
</feature>
<comment type="caution">
    <text evidence="2">The sequence shown here is derived from an EMBL/GenBank/DDBJ whole genome shotgun (WGS) entry which is preliminary data.</text>
</comment>
<feature type="transmembrane region" description="Helical" evidence="1">
    <location>
        <begin position="192"/>
        <end position="214"/>
    </location>
</feature>
<proteinExistence type="predicted"/>
<evidence type="ECO:0000256" key="1">
    <source>
        <dbReference type="SAM" id="Phobius"/>
    </source>
</evidence>
<accession>A0ABV6KRT6</accession>
<reference evidence="2 3" key="1">
    <citation type="submission" date="2024-09" db="EMBL/GenBank/DDBJ databases">
        <authorList>
            <person name="Sun Q."/>
            <person name="Mori K."/>
        </authorList>
    </citation>
    <scope>NUCLEOTIDE SEQUENCE [LARGE SCALE GENOMIC DNA]</scope>
    <source>
        <strain evidence="2 3">CGMCC 1.9126</strain>
    </source>
</reference>
<feature type="transmembrane region" description="Helical" evidence="1">
    <location>
        <begin position="157"/>
        <end position="180"/>
    </location>
</feature>
<sequence>MIYRVQLFRGLKDPYIIGHQLTKAEKVEGTWKYTMILTFASFLLYSISAYLGIGSEMLSNKIYQLTPSEYEATKLLFAAGQVLIGVLGTLLFIFFPALIFWLFSDTDYIKYVNIQLIITTIILIEKSINILFHFYFGLDPVSLPYSLGVIAQYITEYRYIILFLAQITFFQIWAIVLQYTYVKSNMNRNHKIVLAIVITTNVFIWLVQALFSYVDFEKIL</sequence>
<keyword evidence="1" id="KW-0472">Membrane</keyword>
<dbReference type="Proteomes" id="UP001589738">
    <property type="component" value="Unassembled WGS sequence"/>
</dbReference>
<feature type="transmembrane region" description="Helical" evidence="1">
    <location>
        <begin position="116"/>
        <end position="137"/>
    </location>
</feature>
<dbReference type="RefSeq" id="WP_377058129.1">
    <property type="nucleotide sequence ID" value="NZ_JBHLUU010000032.1"/>
</dbReference>
<evidence type="ECO:0008006" key="4">
    <source>
        <dbReference type="Google" id="ProtNLM"/>
    </source>
</evidence>
<feature type="transmembrane region" description="Helical" evidence="1">
    <location>
        <begin position="75"/>
        <end position="104"/>
    </location>
</feature>
<keyword evidence="1" id="KW-1133">Transmembrane helix</keyword>
<evidence type="ECO:0000313" key="2">
    <source>
        <dbReference type="EMBL" id="MFC0475760.1"/>
    </source>
</evidence>
<protein>
    <recommendedName>
        <fullName evidence="4">Yip1 domain-containing protein</fullName>
    </recommendedName>
</protein>